<organism evidence="1 2">
    <name type="scientific">Comamonas nitrativorans</name>
    <dbReference type="NCBI Taxonomy" id="108437"/>
    <lineage>
        <taxon>Bacteria</taxon>
        <taxon>Pseudomonadati</taxon>
        <taxon>Pseudomonadota</taxon>
        <taxon>Betaproteobacteria</taxon>
        <taxon>Burkholderiales</taxon>
        <taxon>Comamonadaceae</taxon>
        <taxon>Comamonas</taxon>
    </lineage>
</organism>
<evidence type="ECO:0000313" key="2">
    <source>
        <dbReference type="Proteomes" id="UP001595967"/>
    </source>
</evidence>
<sequence>MQIAIRNIGNSKGVVLPKALLAQAGLDNLAFATIAIENGTIVLRKPEQPLRQGWAEAAASIAAQGQDALLMGEFGNDGDNPDGELPW</sequence>
<name>A0ABV9GRX7_9BURK</name>
<reference evidence="2" key="1">
    <citation type="journal article" date="2019" name="Int. J. Syst. Evol. Microbiol.">
        <title>The Global Catalogue of Microorganisms (GCM) 10K type strain sequencing project: providing services to taxonomists for standard genome sequencing and annotation.</title>
        <authorList>
            <consortium name="The Broad Institute Genomics Platform"/>
            <consortium name="The Broad Institute Genome Sequencing Center for Infectious Disease"/>
            <person name="Wu L."/>
            <person name="Ma J."/>
        </authorList>
    </citation>
    <scope>NUCLEOTIDE SEQUENCE [LARGE SCALE GENOMIC DNA]</scope>
    <source>
        <strain evidence="2">JCM 11650</strain>
    </source>
</reference>
<dbReference type="GO" id="GO:0003677">
    <property type="term" value="F:DNA binding"/>
    <property type="evidence" value="ECO:0007669"/>
    <property type="project" value="UniProtKB-KW"/>
</dbReference>
<dbReference type="EMBL" id="JBHSEW010000001">
    <property type="protein sequence ID" value="MFC4620954.1"/>
    <property type="molecule type" value="Genomic_DNA"/>
</dbReference>
<dbReference type="InterPro" id="IPR037914">
    <property type="entry name" value="SpoVT-AbrB_sf"/>
</dbReference>
<gene>
    <name evidence="1" type="ORF">ACFO3A_01805</name>
</gene>
<protein>
    <submittedName>
        <fullName evidence="1">AbrB/MazE/SpoVT family DNA-binding domain-containing protein</fullName>
    </submittedName>
</protein>
<proteinExistence type="predicted"/>
<accession>A0ABV9GRX7</accession>
<keyword evidence="1" id="KW-0238">DNA-binding</keyword>
<comment type="caution">
    <text evidence="1">The sequence shown here is derived from an EMBL/GenBank/DDBJ whole genome shotgun (WGS) entry which is preliminary data.</text>
</comment>
<keyword evidence="2" id="KW-1185">Reference proteome</keyword>
<dbReference type="SUPFAM" id="SSF89447">
    <property type="entry name" value="AbrB/MazE/MraZ-like"/>
    <property type="match status" value="1"/>
</dbReference>
<dbReference type="Proteomes" id="UP001595967">
    <property type="component" value="Unassembled WGS sequence"/>
</dbReference>
<dbReference type="Gene3D" id="2.10.260.10">
    <property type="match status" value="1"/>
</dbReference>
<evidence type="ECO:0000313" key="1">
    <source>
        <dbReference type="EMBL" id="MFC4620954.1"/>
    </source>
</evidence>
<dbReference type="RefSeq" id="WP_377723434.1">
    <property type="nucleotide sequence ID" value="NZ_JBHSEW010000001.1"/>
</dbReference>